<dbReference type="AlphaFoldDB" id="A0A433DJG5"/>
<feature type="compositionally biased region" description="Pro residues" evidence="1">
    <location>
        <begin position="85"/>
        <end position="106"/>
    </location>
</feature>
<reference evidence="2 3" key="1">
    <citation type="journal article" date="2018" name="New Phytol.">
        <title>Phylogenomics of Endogonaceae and evolution of mycorrhizas within Mucoromycota.</title>
        <authorList>
            <person name="Chang Y."/>
            <person name="Desiro A."/>
            <person name="Na H."/>
            <person name="Sandor L."/>
            <person name="Lipzen A."/>
            <person name="Clum A."/>
            <person name="Barry K."/>
            <person name="Grigoriev I.V."/>
            <person name="Martin F.M."/>
            <person name="Stajich J.E."/>
            <person name="Smith M.E."/>
            <person name="Bonito G."/>
            <person name="Spatafora J.W."/>
        </authorList>
    </citation>
    <scope>NUCLEOTIDE SEQUENCE [LARGE SCALE GENOMIC DNA]</scope>
    <source>
        <strain evidence="2 3">GMNB39</strain>
    </source>
</reference>
<evidence type="ECO:0000256" key="1">
    <source>
        <dbReference type="SAM" id="MobiDB-lite"/>
    </source>
</evidence>
<proteinExistence type="predicted"/>
<dbReference type="PRINTS" id="PR01217">
    <property type="entry name" value="PRICHEXTENSN"/>
</dbReference>
<dbReference type="EMBL" id="RBNI01001019">
    <property type="protein sequence ID" value="RUP51008.1"/>
    <property type="molecule type" value="Genomic_DNA"/>
</dbReference>
<sequence>MSTCHMQKYNVTSLSKLNRPTHHRPSSSSSDLHPPAPLYRPSSSSSDLHPPAPLYRPSPSSSFDLHPPASSPSPPPLPSETRASPPSPAISPTPLSPSRTRPPSPSLPDRTPSTASSSGRTPATSASPRDSVPATRMTHNPIRTQRPAAPVAPDFPPTSPKAPATTRPMQGTAPSPTPAAHSGRSAHVRAYEELPVSFAKVLHQREKEVVFVACPPDYHLSVREQRRVALQQAPKRCNRDRPAILRRARWALGPRESWAMTRTVSGRPVDVWGPS</sequence>
<evidence type="ECO:0000313" key="3">
    <source>
        <dbReference type="Proteomes" id="UP000268093"/>
    </source>
</evidence>
<accession>A0A433DJG5</accession>
<dbReference type="Proteomes" id="UP000268093">
    <property type="component" value="Unassembled WGS sequence"/>
</dbReference>
<feature type="compositionally biased region" description="Pro residues" evidence="1">
    <location>
        <begin position="69"/>
        <end position="78"/>
    </location>
</feature>
<evidence type="ECO:0000313" key="2">
    <source>
        <dbReference type="EMBL" id="RUP51008.1"/>
    </source>
</evidence>
<feature type="compositionally biased region" description="Polar residues" evidence="1">
    <location>
        <begin position="115"/>
        <end position="128"/>
    </location>
</feature>
<protein>
    <submittedName>
        <fullName evidence="2">Uncharacterized protein</fullName>
    </submittedName>
</protein>
<feature type="compositionally biased region" description="Polar residues" evidence="1">
    <location>
        <begin position="1"/>
        <end position="18"/>
    </location>
</feature>
<keyword evidence="3" id="KW-1185">Reference proteome</keyword>
<organism evidence="2 3">
    <name type="scientific">Jimgerdemannia flammicorona</name>
    <dbReference type="NCBI Taxonomy" id="994334"/>
    <lineage>
        <taxon>Eukaryota</taxon>
        <taxon>Fungi</taxon>
        <taxon>Fungi incertae sedis</taxon>
        <taxon>Mucoromycota</taxon>
        <taxon>Mucoromycotina</taxon>
        <taxon>Endogonomycetes</taxon>
        <taxon>Endogonales</taxon>
        <taxon>Endogonaceae</taxon>
        <taxon>Jimgerdemannia</taxon>
    </lineage>
</organism>
<gene>
    <name evidence="2" type="ORF">BC936DRAFT_136653</name>
</gene>
<comment type="caution">
    <text evidence="2">The sequence shown here is derived from an EMBL/GenBank/DDBJ whole genome shotgun (WGS) entry which is preliminary data.</text>
</comment>
<name>A0A433DJG5_9FUNG</name>
<feature type="region of interest" description="Disordered" evidence="1">
    <location>
        <begin position="1"/>
        <end position="186"/>
    </location>
</feature>